<dbReference type="InterPro" id="IPR000182">
    <property type="entry name" value="GNAT_dom"/>
</dbReference>
<evidence type="ECO:0000259" key="3">
    <source>
        <dbReference type="PROSITE" id="PS51186"/>
    </source>
</evidence>
<dbReference type="EMBL" id="BSOA01000048">
    <property type="protein sequence ID" value="GLQ90211.1"/>
    <property type="molecule type" value="Genomic_DNA"/>
</dbReference>
<accession>A0ABQ5XG64</accession>
<evidence type="ECO:0000313" key="5">
    <source>
        <dbReference type="Proteomes" id="UP001156627"/>
    </source>
</evidence>
<keyword evidence="2" id="KW-0012">Acyltransferase</keyword>
<comment type="caution">
    <text evidence="4">The sequence shown here is derived from an EMBL/GenBank/DDBJ whole genome shotgun (WGS) entry which is preliminary data.</text>
</comment>
<keyword evidence="5" id="KW-1185">Reference proteome</keyword>
<dbReference type="CDD" id="cd04301">
    <property type="entry name" value="NAT_SF"/>
    <property type="match status" value="1"/>
</dbReference>
<dbReference type="Proteomes" id="UP001156627">
    <property type="component" value="Unassembled WGS sequence"/>
</dbReference>
<sequence>MLIRPAKPEDALSVASVHVRAWQVGYRHLLPDAYLAQLRPEQRASRYDFANTDAQRPKTLVAIEDGAVCGFATTAPSRDADVGGHGELCALYVDPDCWRRGIGCALLSAARLRLAEQGYDHAMLWLLAGNLRADQLYRADGWAPDGASRSERIWGIEVDEIRYRRSLLA</sequence>
<feature type="domain" description="N-acetyltransferase" evidence="3">
    <location>
        <begin position="1"/>
        <end position="165"/>
    </location>
</feature>
<gene>
    <name evidence="4" type="ORF">GCM10007898_37860</name>
</gene>
<reference evidence="5" key="1">
    <citation type="journal article" date="2019" name="Int. J. Syst. Evol. Microbiol.">
        <title>The Global Catalogue of Microorganisms (GCM) 10K type strain sequencing project: providing services to taxonomists for standard genome sequencing and annotation.</title>
        <authorList>
            <consortium name="The Broad Institute Genomics Platform"/>
            <consortium name="The Broad Institute Genome Sequencing Center for Infectious Disease"/>
            <person name="Wu L."/>
            <person name="Ma J."/>
        </authorList>
    </citation>
    <scope>NUCLEOTIDE SEQUENCE [LARGE SCALE GENOMIC DNA]</scope>
    <source>
        <strain evidence="5">NBRC 111981</strain>
    </source>
</reference>
<dbReference type="Pfam" id="PF00583">
    <property type="entry name" value="Acetyltransf_1"/>
    <property type="match status" value="1"/>
</dbReference>
<proteinExistence type="predicted"/>
<dbReference type="Gene3D" id="3.40.630.30">
    <property type="match status" value="1"/>
</dbReference>
<keyword evidence="1" id="KW-0808">Transferase</keyword>
<protein>
    <submittedName>
        <fullName evidence="4">N-acetyltransferase</fullName>
    </submittedName>
</protein>
<evidence type="ECO:0000256" key="2">
    <source>
        <dbReference type="ARBA" id="ARBA00023315"/>
    </source>
</evidence>
<dbReference type="PANTHER" id="PTHR43877">
    <property type="entry name" value="AMINOALKYLPHOSPHONATE N-ACETYLTRANSFERASE-RELATED-RELATED"/>
    <property type="match status" value="1"/>
</dbReference>
<organism evidence="4 5">
    <name type="scientific">Dyella flagellata</name>
    <dbReference type="NCBI Taxonomy" id="1867833"/>
    <lineage>
        <taxon>Bacteria</taxon>
        <taxon>Pseudomonadati</taxon>
        <taxon>Pseudomonadota</taxon>
        <taxon>Gammaproteobacteria</taxon>
        <taxon>Lysobacterales</taxon>
        <taxon>Rhodanobacteraceae</taxon>
        <taxon>Dyella</taxon>
    </lineage>
</organism>
<name>A0ABQ5XG64_9GAMM</name>
<dbReference type="PROSITE" id="PS51186">
    <property type="entry name" value="GNAT"/>
    <property type="match status" value="1"/>
</dbReference>
<evidence type="ECO:0000256" key="1">
    <source>
        <dbReference type="ARBA" id="ARBA00022679"/>
    </source>
</evidence>
<dbReference type="SUPFAM" id="SSF55729">
    <property type="entry name" value="Acyl-CoA N-acyltransferases (Nat)"/>
    <property type="match status" value="1"/>
</dbReference>
<dbReference type="InterPro" id="IPR050832">
    <property type="entry name" value="Bact_Acetyltransf"/>
</dbReference>
<dbReference type="RefSeq" id="WP_284333636.1">
    <property type="nucleotide sequence ID" value="NZ_BSOA01000048.1"/>
</dbReference>
<dbReference type="InterPro" id="IPR016181">
    <property type="entry name" value="Acyl_CoA_acyltransferase"/>
</dbReference>
<evidence type="ECO:0000313" key="4">
    <source>
        <dbReference type="EMBL" id="GLQ90211.1"/>
    </source>
</evidence>